<dbReference type="EMBL" id="VIBQ01000012">
    <property type="protein sequence ID" value="KAB8342694.1"/>
    <property type="molecule type" value="Genomic_DNA"/>
</dbReference>
<keyword evidence="2 7" id="KW-0812">Transmembrane</keyword>
<dbReference type="OrthoDB" id="3934549at2759"/>
<feature type="domain" description="Rhodopsin" evidence="8">
    <location>
        <begin position="32"/>
        <end position="268"/>
    </location>
</feature>
<comment type="similarity">
    <text evidence="5">Belongs to the SAT4 family.</text>
</comment>
<dbReference type="GO" id="GO:0016020">
    <property type="term" value="C:membrane"/>
    <property type="evidence" value="ECO:0007669"/>
    <property type="project" value="UniProtKB-SubCell"/>
</dbReference>
<dbReference type="PANTHER" id="PTHR33048">
    <property type="entry name" value="PTH11-LIKE INTEGRAL MEMBRANE PROTEIN (AFU_ORTHOLOGUE AFUA_5G11245)"/>
    <property type="match status" value="1"/>
</dbReference>
<evidence type="ECO:0000259" key="8">
    <source>
        <dbReference type="Pfam" id="PF20684"/>
    </source>
</evidence>
<feature type="transmembrane region" description="Helical" evidence="7">
    <location>
        <begin position="16"/>
        <end position="35"/>
    </location>
</feature>
<dbReference type="Pfam" id="PF20684">
    <property type="entry name" value="Fung_rhodopsin"/>
    <property type="match status" value="1"/>
</dbReference>
<feature type="transmembrane region" description="Helical" evidence="7">
    <location>
        <begin position="247"/>
        <end position="265"/>
    </location>
</feature>
<keyword evidence="3 7" id="KW-1133">Transmembrane helix</keyword>
<feature type="compositionally biased region" description="Polar residues" evidence="6">
    <location>
        <begin position="280"/>
        <end position="290"/>
    </location>
</feature>
<protein>
    <recommendedName>
        <fullName evidence="8">Rhodopsin domain-containing protein</fullName>
    </recommendedName>
</protein>
<feature type="transmembrane region" description="Helical" evidence="7">
    <location>
        <begin position="177"/>
        <end position="198"/>
    </location>
</feature>
<evidence type="ECO:0000256" key="4">
    <source>
        <dbReference type="ARBA" id="ARBA00023136"/>
    </source>
</evidence>
<gene>
    <name evidence="9" type="ORF">FH972_022295</name>
</gene>
<evidence type="ECO:0000256" key="6">
    <source>
        <dbReference type="SAM" id="MobiDB-lite"/>
    </source>
</evidence>
<evidence type="ECO:0000256" key="2">
    <source>
        <dbReference type="ARBA" id="ARBA00022692"/>
    </source>
</evidence>
<keyword evidence="4 7" id="KW-0472">Membrane</keyword>
<evidence type="ECO:0000313" key="9">
    <source>
        <dbReference type="EMBL" id="KAB8342694.1"/>
    </source>
</evidence>
<name>A0A5N6KRU7_9ROSI</name>
<dbReference type="InterPro" id="IPR052337">
    <property type="entry name" value="SAT4-like"/>
</dbReference>
<accession>A0A5N6KRU7</accession>
<feature type="transmembrane region" description="Helical" evidence="7">
    <location>
        <begin position="210"/>
        <end position="227"/>
    </location>
</feature>
<feature type="transmembrane region" description="Helical" evidence="7">
    <location>
        <begin position="90"/>
        <end position="114"/>
    </location>
</feature>
<dbReference type="AlphaFoldDB" id="A0A5N6KRU7"/>
<feature type="compositionally biased region" description="Polar residues" evidence="6">
    <location>
        <begin position="299"/>
        <end position="327"/>
    </location>
</feature>
<dbReference type="PANTHER" id="PTHR33048:SF47">
    <property type="entry name" value="INTEGRAL MEMBRANE PROTEIN-RELATED"/>
    <property type="match status" value="1"/>
</dbReference>
<feature type="region of interest" description="Disordered" evidence="6">
    <location>
        <begin position="280"/>
        <end position="327"/>
    </location>
</feature>
<feature type="transmembrane region" description="Helical" evidence="7">
    <location>
        <begin position="126"/>
        <end position="149"/>
    </location>
</feature>
<reference evidence="9 10" key="1">
    <citation type="submission" date="2019-06" db="EMBL/GenBank/DDBJ databases">
        <title>A chromosomal-level reference genome of Carpinus fangiana (Coryloideae, Betulaceae).</title>
        <authorList>
            <person name="Yang X."/>
            <person name="Wang Z."/>
            <person name="Zhang L."/>
            <person name="Hao G."/>
            <person name="Liu J."/>
            <person name="Yang Y."/>
        </authorList>
    </citation>
    <scope>NUCLEOTIDE SEQUENCE [LARGE SCALE GENOMIC DNA]</scope>
    <source>
        <strain evidence="9">Cfa_2016G</strain>
        <tissue evidence="9">Leaf</tissue>
    </source>
</reference>
<dbReference type="InterPro" id="IPR049326">
    <property type="entry name" value="Rhodopsin_dom_fungi"/>
</dbReference>
<dbReference type="Proteomes" id="UP000327013">
    <property type="component" value="Unassembled WGS sequence"/>
</dbReference>
<keyword evidence="10" id="KW-1185">Reference proteome</keyword>
<evidence type="ECO:0000256" key="5">
    <source>
        <dbReference type="ARBA" id="ARBA00038359"/>
    </source>
</evidence>
<comment type="subcellular location">
    <subcellularLocation>
        <location evidence="1">Membrane</location>
        <topology evidence="1">Multi-pass membrane protein</topology>
    </subcellularLocation>
</comment>
<evidence type="ECO:0000256" key="3">
    <source>
        <dbReference type="ARBA" id="ARBA00022989"/>
    </source>
</evidence>
<comment type="caution">
    <text evidence="9">The sequence shown here is derived from an EMBL/GenBank/DDBJ whole genome shotgun (WGS) entry which is preliminary data.</text>
</comment>
<proteinExistence type="inferred from homology"/>
<organism evidence="9 10">
    <name type="scientific">Carpinus fangiana</name>
    <dbReference type="NCBI Taxonomy" id="176857"/>
    <lineage>
        <taxon>Eukaryota</taxon>
        <taxon>Viridiplantae</taxon>
        <taxon>Streptophyta</taxon>
        <taxon>Embryophyta</taxon>
        <taxon>Tracheophyta</taxon>
        <taxon>Spermatophyta</taxon>
        <taxon>Magnoliopsida</taxon>
        <taxon>eudicotyledons</taxon>
        <taxon>Gunneridae</taxon>
        <taxon>Pentapetalae</taxon>
        <taxon>rosids</taxon>
        <taxon>fabids</taxon>
        <taxon>Fagales</taxon>
        <taxon>Betulaceae</taxon>
        <taxon>Carpinus</taxon>
    </lineage>
</organism>
<sequence length="351" mass="38558">MQATDSHDSLGPTINGVQWAVVSLAVITCLCRLYIRTIRKHNAGLDDIAIVVATCLSIFGGITGSIFTHYGIGTHIGQLDSDQVMHATEWLLIGVFQSYLALFFVRLSIAIFIVRMLARSQKRLKAAVYACLFLNFANTLMICILLGTWCRPLEGVWNKNVPAKCLPNEVVTNGNRAFAAISAGTDILYAALPIAVFWRLQMNWKLKRNLVIIMLFTLVICACAIGKAATVNETTSDPTYVNGQSTFWAVLEVNLGIIVASLPALRQFCIVTREDITSLRSKSSTTNDTPSEYDGAGSDENSSRGSLPTTWRPSMDQANDTEMKNNIISVKHDISIQKSYHPGGEPPVNPW</sequence>
<feature type="transmembrane region" description="Helical" evidence="7">
    <location>
        <begin position="47"/>
        <end position="70"/>
    </location>
</feature>
<evidence type="ECO:0000256" key="1">
    <source>
        <dbReference type="ARBA" id="ARBA00004141"/>
    </source>
</evidence>
<evidence type="ECO:0000256" key="7">
    <source>
        <dbReference type="SAM" id="Phobius"/>
    </source>
</evidence>
<evidence type="ECO:0000313" key="10">
    <source>
        <dbReference type="Proteomes" id="UP000327013"/>
    </source>
</evidence>